<dbReference type="CDD" id="cd00054">
    <property type="entry name" value="EGF_CA"/>
    <property type="match status" value="1"/>
</dbReference>
<feature type="compositionally biased region" description="Polar residues" evidence="5">
    <location>
        <begin position="3122"/>
        <end position="3144"/>
    </location>
</feature>
<dbReference type="InterPro" id="IPR006626">
    <property type="entry name" value="PbH1"/>
</dbReference>
<organism evidence="8">
    <name type="scientific">Wuchereria bancrofti</name>
    <dbReference type="NCBI Taxonomy" id="6293"/>
    <lineage>
        <taxon>Eukaryota</taxon>
        <taxon>Metazoa</taxon>
        <taxon>Ecdysozoa</taxon>
        <taxon>Nematoda</taxon>
        <taxon>Chromadorea</taxon>
        <taxon>Rhabditida</taxon>
        <taxon>Spirurina</taxon>
        <taxon>Spiruromorpha</taxon>
        <taxon>Filarioidea</taxon>
        <taxon>Onchocercidae</taxon>
        <taxon>Wuchereria</taxon>
    </lineage>
</organism>
<feature type="disulfide bond" evidence="4">
    <location>
        <begin position="1216"/>
        <end position="1225"/>
    </location>
</feature>
<feature type="disulfide bond" evidence="4">
    <location>
        <begin position="1080"/>
        <end position="1089"/>
    </location>
</feature>
<feature type="domain" description="EGF-like" evidence="6">
    <location>
        <begin position="1056"/>
        <end position="1090"/>
    </location>
</feature>
<dbReference type="Gene3D" id="2.10.25.10">
    <property type="entry name" value="Laminin"/>
    <property type="match status" value="3"/>
</dbReference>
<dbReference type="Pfam" id="PF25024">
    <property type="entry name" value="EGF_TEN"/>
    <property type="match status" value="1"/>
</dbReference>
<dbReference type="PROSITE" id="PS01186">
    <property type="entry name" value="EGF_2"/>
    <property type="match status" value="1"/>
</dbReference>
<evidence type="ECO:0000256" key="5">
    <source>
        <dbReference type="SAM" id="MobiDB-lite"/>
    </source>
</evidence>
<feature type="domain" description="EGF-like" evidence="6">
    <location>
        <begin position="1192"/>
        <end position="1226"/>
    </location>
</feature>
<dbReference type="CDD" id="cd11304">
    <property type="entry name" value="Cadherin_repeat"/>
    <property type="match status" value="1"/>
</dbReference>
<dbReference type="InterPro" id="IPR050969">
    <property type="entry name" value="Dev_Signal_Modulators"/>
</dbReference>
<accession>A0A1I8ED27</accession>
<evidence type="ECO:0000256" key="3">
    <source>
        <dbReference type="PROSITE-ProRule" id="PRU00043"/>
    </source>
</evidence>
<dbReference type="GO" id="GO:0007156">
    <property type="term" value="P:homophilic cell adhesion via plasma membrane adhesion molecules"/>
    <property type="evidence" value="ECO:0007669"/>
    <property type="project" value="InterPro"/>
</dbReference>
<proteinExistence type="predicted"/>
<dbReference type="SMART" id="SM00710">
    <property type="entry name" value="PbH1"/>
    <property type="match status" value="10"/>
</dbReference>
<comment type="caution">
    <text evidence="4">Lacks conserved residue(s) required for the propagation of feature annotation.</text>
</comment>
<evidence type="ECO:0008006" key="9">
    <source>
        <dbReference type="Google" id="ProtNLM"/>
    </source>
</evidence>
<protein>
    <recommendedName>
        <fullName evidence="9">EGF-like domain-containing protein</fullName>
    </recommendedName>
</protein>
<dbReference type="GO" id="GO:0005509">
    <property type="term" value="F:calcium ion binding"/>
    <property type="evidence" value="ECO:0007669"/>
    <property type="project" value="UniProtKB-UniRule"/>
</dbReference>
<evidence type="ECO:0000259" key="7">
    <source>
        <dbReference type="PROSITE" id="PS50268"/>
    </source>
</evidence>
<evidence type="ECO:0000256" key="4">
    <source>
        <dbReference type="PROSITE-ProRule" id="PRU00076"/>
    </source>
</evidence>
<name>A0A1I8ED27_WUCBA</name>
<dbReference type="InterPro" id="IPR000742">
    <property type="entry name" value="EGF"/>
</dbReference>
<dbReference type="Gene3D" id="2.60.40.60">
    <property type="entry name" value="Cadherins"/>
    <property type="match status" value="1"/>
</dbReference>
<keyword evidence="3" id="KW-0106">Calcium</keyword>
<reference evidence="8" key="1">
    <citation type="submission" date="2016-11" db="UniProtKB">
        <authorList>
            <consortium name="WormBaseParasite"/>
        </authorList>
    </citation>
    <scope>IDENTIFICATION</scope>
    <source>
        <strain evidence="8">pt0022</strain>
    </source>
</reference>
<dbReference type="PROSITE" id="PS00022">
    <property type="entry name" value="EGF_1"/>
    <property type="match status" value="4"/>
</dbReference>
<feature type="region of interest" description="Disordered" evidence="5">
    <location>
        <begin position="3210"/>
        <end position="3236"/>
    </location>
</feature>
<dbReference type="InterPro" id="IPR002049">
    <property type="entry name" value="LE_dom"/>
</dbReference>
<dbReference type="STRING" id="6293.A0A1I8ED27"/>
<dbReference type="SUPFAM" id="SSF51126">
    <property type="entry name" value="Pectin lyase-like"/>
    <property type="match status" value="1"/>
</dbReference>
<dbReference type="InterPro" id="IPR011050">
    <property type="entry name" value="Pectin_lyase_fold/virulence"/>
</dbReference>
<dbReference type="PROSITE" id="PS50026">
    <property type="entry name" value="EGF_3"/>
    <property type="match status" value="3"/>
</dbReference>
<dbReference type="PANTHER" id="PTHR14949">
    <property type="entry name" value="EGF-LIKE-DOMAIN, MULTIPLE 7, 8"/>
    <property type="match status" value="1"/>
</dbReference>
<dbReference type="PANTHER" id="PTHR14949:SF56">
    <property type="entry name" value="EGF-LIKE-DOMAIN, MULTIPLE 7"/>
    <property type="match status" value="1"/>
</dbReference>
<keyword evidence="2 4" id="KW-1015">Disulfide bond</keyword>
<dbReference type="GO" id="GO:0009653">
    <property type="term" value="P:anatomical structure morphogenesis"/>
    <property type="evidence" value="ECO:0007669"/>
    <property type="project" value="UniProtKB-ARBA"/>
</dbReference>
<keyword evidence="1" id="KW-0732">Signal</keyword>
<evidence type="ECO:0000256" key="1">
    <source>
        <dbReference type="ARBA" id="ARBA00022729"/>
    </source>
</evidence>
<evidence type="ECO:0000259" key="6">
    <source>
        <dbReference type="PROSITE" id="PS50026"/>
    </source>
</evidence>
<dbReference type="InterPro" id="IPR002126">
    <property type="entry name" value="Cadherin-like_dom"/>
</dbReference>
<dbReference type="SUPFAM" id="SSF49313">
    <property type="entry name" value="Cadherin-like"/>
    <property type="match status" value="1"/>
</dbReference>
<dbReference type="InterPro" id="IPR015919">
    <property type="entry name" value="Cadherin-like_sf"/>
</dbReference>
<feature type="region of interest" description="Disordered" evidence="5">
    <location>
        <begin position="3122"/>
        <end position="3173"/>
    </location>
</feature>
<keyword evidence="4" id="KW-0245">EGF-like domain</keyword>
<evidence type="ECO:0000256" key="2">
    <source>
        <dbReference type="ARBA" id="ARBA00023157"/>
    </source>
</evidence>
<dbReference type="WBParaSite" id="maker-PairedContig_1486-snap-gene-0.2-mRNA-1">
    <property type="protein sequence ID" value="maker-PairedContig_1486-snap-gene-0.2-mRNA-1"/>
    <property type="gene ID" value="maker-PairedContig_1486-snap-gene-0.2"/>
</dbReference>
<feature type="domain" description="EGF-like" evidence="6">
    <location>
        <begin position="1124"/>
        <end position="1158"/>
    </location>
</feature>
<dbReference type="InterPro" id="IPR012334">
    <property type="entry name" value="Pectin_lyas_fold"/>
</dbReference>
<dbReference type="GO" id="GO:0016020">
    <property type="term" value="C:membrane"/>
    <property type="evidence" value="ECO:0007669"/>
    <property type="project" value="InterPro"/>
</dbReference>
<feature type="domain" description="Cadherin" evidence="7">
    <location>
        <begin position="2772"/>
        <end position="2847"/>
    </location>
</feature>
<dbReference type="Gene3D" id="2.160.20.10">
    <property type="entry name" value="Single-stranded right-handed beta-helix, Pectin lyase-like"/>
    <property type="match status" value="2"/>
</dbReference>
<dbReference type="PROSITE" id="PS50268">
    <property type="entry name" value="CADHERIN_2"/>
    <property type="match status" value="1"/>
</dbReference>
<evidence type="ECO:0000313" key="8">
    <source>
        <dbReference type="WBParaSite" id="maker-PairedContig_1486-snap-gene-0.2-mRNA-1"/>
    </source>
</evidence>
<dbReference type="CDD" id="cd00055">
    <property type="entry name" value="EGF_Lam"/>
    <property type="match status" value="1"/>
</dbReference>
<dbReference type="SMART" id="SM00181">
    <property type="entry name" value="EGF"/>
    <property type="match status" value="7"/>
</dbReference>
<sequence length="3236" mass="361689">MIRVEEREPFLGSYIQLIFSKLHCITSLIIDSITPLTGAEEIELIYKICENDSVWYLIHYSNSGGNFTLHSPIYAAVFAVVTHKPISIVDVDARPCGHTDLQKTNMTKTYNKCMSLNGRKPHKQRKHRNQRFLVLEKSRRMRRSIIFEKVLEFTPKNSPYRISKNITVHAEQVLKIHAGTDITFSQNTGIIVHGILQIVGTKYDPVMLHAMNGTWNGLCITFANADVAEQSRLTYLSVSGSKFGIRIESFLLPQIENIISNNNDNGLTILAYNDNNNFSDNIFNHTLKKITAINNRENGVSVRTAKQESGHFVLEEIVSESNQINGLLLEGTLHVTIISSQFFSNNKDGISTYLANGSTLEVYDSSFGSNGQHGLQIQNGQQVQVKCFSTTFKAHNSGEAVLVKNINGANFLLDDCRWRSNNGGIAFRDVTDSNLHLLNGNWMRNRGASVIADKIKGKTNILIENNSFRQNMFHSNTTLNSVIELGMNENDKDARIQIHDNRFLRNAVEIILLIGRTEPRNTPTNAEIIISKNSFVENLALNEVYLAANYVNISYNSFHNSEARCELHSGLKLSIGASINATNNYWGTANQEEVISRICDNKRDKSLIPVIATPFLSVEFKKLPLIVTERPGNPSFLKAFSTSLIIGKDEVAVFHEGSALHFKPNHGIIVFGVLHLLGQQNHPILLKSSGHAPWLGIILSQNGIIHASHCILENAKVGLNISSSNISIQNMRIIRPIFTGILITTAYNGTFDMGESVILQSRRNGIRILKRQINDTLVIRNVQIIDCAEAGIDFVDPAGKIILQNIVLENSGSFGIIIVQREQNGLDSIVLNNLTVQKQERGSGGILLNLKSYYSLCLNTSNFASNMLPSVIIVSKCPLSGKKRKVPTIFIERNHFLKNDNLVMRITLEGCEVTKIRRNTFIRNNGNGRKGTLAIYVSLTPMKNVQPGPAVNIAQNVFVENKGEWSLLASATNMNRFNGTIHNNHFSGNQNSRDSLIVTTSHFHVNGNEFEQFNIDSKHANKENADWNYWKNVDMFTTREEMKDQTQINSIGRKRAAEDCLSVSNCSHNGQCIGLNVCRCNVGYAGLDCAQISCSTLKNCSRNGHCVAPNVCKCFDGFQRQDCSEPTCHLVNNCTGHGTCVSLNECDCEPMFEGVDCSKQIWNCSSINCNNHGLCIDNACVCESGWTGPFCSRALCDQLNNCSGSGTCVRPQMCECFHGFTGDDCSICEGPICDLCDAKCIHGRCNLNTRTCICRSGWAGPNCDICATDKCDVMSAVLYVLPTAAGIHQKGENILVYGNDLPFVPSKRYTCLYGSTASDGFYVSSSLVRCTIPGLALPGRYLFNIIPYGSDKVVPFLDKRLIHFTLYNECNQAECKGYCIGAICVCPTGRDGAFCEQTKVLPKLDREILSNEKLIQAVEGEPYTVKMPIQQENTIFNVETDAKGMIIYPNGMVFWAQPIGRVQPYTVNVTTASLTGGSAISWNLTVKPIYFPVITKVESSDDSNMKVIKGIVNYNEKLIGEVPVEMLVYQNGEMVGNALTTSTADGHFNFEHYPFDETISTSVVVVHPGAAKLNTTTSSNNVTWAAYKFDIKYAPKIKMKPGAQIDGEYQIKNKGGEVLLNCQFELIIPRDKIQIAKYEKIIKGITVGESKSMKVTFVAGSTLDNTTLILQFKCINTPRKLVRQQIEVDRKRLTFASYPPEILVSIPPRMPPKIITVNIINKEGYRFVAAPRISIRPDQSPLFLVSTKPPLQNITEFNNPESILVLFLSYRPLPIGALNWTIAGDLILLDENKELFTIEYRNYATSDLFDFQITVVDELSALDPTHIVDDAEIILRNDILGYHDKRQTKPDEPVVFFSIIEGTYQLTVESPTHVSVTLIVQPSFINSSLAVFVPIISPYYPVVEDGRLSVEETDEQQKVPFPKLHFIPSAILPPVNGTKEVKLLIRSDLSGPSDNIAVLPSVEIHEEYVPFTFATDDLRNGLGRGDGYYMKCKLSRVSNQARRTAPCTVFALQIPYIYMVSASISNYARNVMILADNRHKQDDKVHLCEVGLQSAIKEVSVWTKSTIYCNCAIKTKKRCRRQYISASTCGSAWKYIPDDTVSLQTTAMFIVLIAECHTAGVDFHKIRQFLACVSLLDSHCPISQQRSFTKNKSSWESQQRTQFFDQLAMASERADEILQKYFPMLKVIASQTVDVIALYKDFFERLNILLPFKYFEEINNRQWFDNFFESISESSESGLAISGTEFKKLKDEKGGSILALRWNSTVTEWTITPSASLKANFLGMKFADTRELIISSDRLKTLARQYGAANPFTLLHDYMGKLLSWHSENMSDSQQTLTPGNSYDDICAYAYSLITPEKPYENSEFHIRLKVANKKNEPLESVKVTLEIIQSHASTVSSGDTTPIQFRIRLVMLNGIGSIDRASKLPPNASFVVNWNLKPVKNVRLIREVEYQAILILKFTQNGHRSVQRIATQTIVLQPRPSLKIYYFISNSALSESTKNSNVSLPTFNMMIAFMNTGYSNLKNIKVEEIRISILSEDNVENLIPYQISGVISGSGIEDRILSDLHFIIANIESGKTKIVIRDFKMTTSMNGELIELEDTQTFTIQQFISSTKFLVSAHTDPALLFYYDAQKAVMRTTTPLTFPRVEEKSGNSDGKPFRQQIASFRLNESQQQLTSFYGRIPYPIDLEHDFEVLRLNQIGKNGALRLVDPRHVWTSNTDPEFVHFIDDNPSAASESIEYEIIYGNAELFLRPRFEFPIYNVPLVTENWPHVGDEIARIQATSPSQSSIRYELYSNSGEMDDYFSINPKTGVIILRKEILPAEIEKSYCTTVRAIDDHGRSETTAVTIGFDSFVRECHKIDNFNGLQPLRYIPSQFHPSKSVTGIIVTKNVTSEIPKSYATAPSLSSTLPSTTAKTDREANGRYRVMPLVTRRHGYTKLIATQSVSDSNHKSALTLDSSNHLQLSSTAASVSRTNSEPYSSVFLGTTSTSGDTTEGDLNDVFFSTGFGTNEMVFKTDGTINSVRFSTGKPYETRIIGGAKESSTLLSRKEIHGGSDRTNGGEITWSDSFSSGSRDAKIFNERKNKLWYSTNQRNDPFSTITTNPYKAKLPSSENNGKVTITGVTRNDGSHNYQSQMTSSHKSTYAPTPRITELSGQDNSEEEKPNIQSTTKIPSSGEIFVDYEDKENISEIACRLKDTQPIWSLICDLSKTSSRKSTENKKYKQARLPTDPYQDKKL</sequence>
<feature type="disulfide bond" evidence="4">
    <location>
        <begin position="1148"/>
        <end position="1157"/>
    </location>
</feature>